<dbReference type="OrthoDB" id="1067148at2"/>
<accession>A8MKF3</accession>
<dbReference type="Pfam" id="PF24741">
    <property type="entry name" value="AlkZ-rel"/>
    <property type="match status" value="1"/>
</dbReference>
<dbReference type="EMBL" id="CP000853">
    <property type="protein sequence ID" value="ABW20285.1"/>
    <property type="molecule type" value="Genomic_DNA"/>
</dbReference>
<reference evidence="2" key="1">
    <citation type="submission" date="2007-10" db="EMBL/GenBank/DDBJ databases">
        <title>Complete genome of Alkaliphilus oremlandii OhILAs.</title>
        <authorList>
            <person name="Copeland A."/>
            <person name="Lucas S."/>
            <person name="Lapidus A."/>
            <person name="Barry K."/>
            <person name="Detter J.C."/>
            <person name="Glavina del Rio T."/>
            <person name="Hammon N."/>
            <person name="Israni S."/>
            <person name="Dalin E."/>
            <person name="Tice H."/>
            <person name="Pitluck S."/>
            <person name="Chain P."/>
            <person name="Malfatti S."/>
            <person name="Shin M."/>
            <person name="Vergez L."/>
            <person name="Schmutz J."/>
            <person name="Larimer F."/>
            <person name="Land M."/>
            <person name="Hauser L."/>
            <person name="Kyrpides N."/>
            <person name="Mikhailova N."/>
            <person name="Stolz J.F."/>
            <person name="Dawson A."/>
            <person name="Fisher E."/>
            <person name="Crable B."/>
            <person name="Perera E."/>
            <person name="Lisak J."/>
            <person name="Ranganathan M."/>
            <person name="Basu P."/>
            <person name="Richardson P."/>
        </authorList>
    </citation>
    <scope>NUCLEOTIDE SEQUENCE [LARGE SCALE GENOMIC DNA]</scope>
    <source>
        <strain evidence="2">OhILAs</strain>
    </source>
</reference>
<dbReference type="AlphaFoldDB" id="A8MKF3"/>
<dbReference type="eggNOG" id="ENOG502Z7N2">
    <property type="taxonomic scope" value="Bacteria"/>
</dbReference>
<dbReference type="HOGENOM" id="CLU_071251_0_0_9"/>
<dbReference type="STRING" id="350688.Clos_2754"/>
<dbReference type="KEGG" id="aoe:Clos_2754"/>
<sequence length="229" mass="26415">MTKGNMDTKITEYGEFIDMVEKLGFMTLSNNCINFTNLEDLTLKEQWHTDLPSDPWLWRVSIEKDQKAAYAKLFDKKPGFISLEWYPKFFAARRRGRSFSELYSEGLVSNYAKQIYDLFDGQNILAAHEIKSLGGFTKDLNSKYESAMCELQMGMFITVKGTKQKISAKGEPYGWPSTAYTTVEAWAGNELIEASYDIHPEDAMDEIIQRIREVSPNAEMKKMRRFLGF</sequence>
<evidence type="ECO:0000313" key="1">
    <source>
        <dbReference type="EMBL" id="ABW20285.1"/>
    </source>
</evidence>
<organism evidence="1 2">
    <name type="scientific">Alkaliphilus oremlandii (strain OhILAs)</name>
    <name type="common">Clostridium oremlandii (strain OhILAs)</name>
    <dbReference type="NCBI Taxonomy" id="350688"/>
    <lineage>
        <taxon>Bacteria</taxon>
        <taxon>Bacillati</taxon>
        <taxon>Bacillota</taxon>
        <taxon>Clostridia</taxon>
        <taxon>Peptostreptococcales</taxon>
        <taxon>Natronincolaceae</taxon>
        <taxon>Alkaliphilus</taxon>
    </lineage>
</organism>
<gene>
    <name evidence="1" type="ordered locus">Clos_2754</name>
</gene>
<dbReference type="Proteomes" id="UP000000269">
    <property type="component" value="Chromosome"/>
</dbReference>
<keyword evidence="2" id="KW-1185">Reference proteome</keyword>
<proteinExistence type="predicted"/>
<evidence type="ECO:0000313" key="2">
    <source>
        <dbReference type="Proteomes" id="UP000000269"/>
    </source>
</evidence>
<dbReference type="InterPro" id="IPR056298">
    <property type="entry name" value="AlkZ-rel"/>
</dbReference>
<name>A8MKF3_ALKOO</name>
<protein>
    <submittedName>
        <fullName evidence="1">Uncharacterized protein</fullName>
    </submittedName>
</protein>
<dbReference type="RefSeq" id="WP_012160592.1">
    <property type="nucleotide sequence ID" value="NC_009922.1"/>
</dbReference>